<name>A0A9N8PHX2_9PEZI</name>
<evidence type="ECO:0000313" key="2">
    <source>
        <dbReference type="Proteomes" id="UP000714618"/>
    </source>
</evidence>
<organism evidence="1 2">
    <name type="scientific">Aureobasidium mustum</name>
    <dbReference type="NCBI Taxonomy" id="2773714"/>
    <lineage>
        <taxon>Eukaryota</taxon>
        <taxon>Fungi</taxon>
        <taxon>Dikarya</taxon>
        <taxon>Ascomycota</taxon>
        <taxon>Pezizomycotina</taxon>
        <taxon>Dothideomycetes</taxon>
        <taxon>Dothideomycetidae</taxon>
        <taxon>Dothideales</taxon>
        <taxon>Saccotheciaceae</taxon>
        <taxon>Aureobasidium</taxon>
    </lineage>
</organism>
<evidence type="ECO:0000313" key="1">
    <source>
        <dbReference type="EMBL" id="CAD0096342.1"/>
    </source>
</evidence>
<dbReference type="EMBL" id="CAIJEO010000007">
    <property type="protein sequence ID" value="CAD0096342.1"/>
    <property type="molecule type" value="Genomic_DNA"/>
</dbReference>
<gene>
    <name evidence="1" type="ORF">AWRI4233_LOCUS5597</name>
</gene>
<comment type="caution">
    <text evidence="1">The sequence shown here is derived from an EMBL/GenBank/DDBJ whole genome shotgun (WGS) entry which is preliminary data.</text>
</comment>
<keyword evidence="2" id="KW-1185">Reference proteome</keyword>
<proteinExistence type="predicted"/>
<sequence>MLYEESRNKGVRLKLKDFEWWLKCTDSLLECDCVRHIVDTYLIWLLNDIHEKASAAAVDTSETFQKLSSQLKIWLEEECDMENHTYWIRETLRDCMSATDMYDKADVLDHYYEACECIHPSDEDEDEDEG</sequence>
<dbReference type="AlphaFoldDB" id="A0A9N8PHX2"/>
<accession>A0A9N8PHX2</accession>
<protein>
    <submittedName>
        <fullName evidence="1">Uncharacterized protein</fullName>
    </submittedName>
</protein>
<reference evidence="1" key="1">
    <citation type="submission" date="2020-06" db="EMBL/GenBank/DDBJ databases">
        <authorList>
            <person name="Onetto C."/>
        </authorList>
    </citation>
    <scope>NUCLEOTIDE SEQUENCE</scope>
</reference>
<dbReference type="Proteomes" id="UP000714618">
    <property type="component" value="Unassembled WGS sequence"/>
</dbReference>